<dbReference type="AlphaFoldDB" id="A0A1C7PEF0"/>
<dbReference type="EMBL" id="LT629973">
    <property type="protein sequence ID" value="SEH71133.1"/>
    <property type="molecule type" value="Genomic_DNA"/>
</dbReference>
<feature type="transmembrane region" description="Helical" evidence="6">
    <location>
        <begin position="384"/>
        <end position="400"/>
    </location>
</feature>
<evidence type="ECO:0000256" key="2">
    <source>
        <dbReference type="ARBA" id="ARBA00022475"/>
    </source>
</evidence>
<evidence type="ECO:0000256" key="1">
    <source>
        <dbReference type="ARBA" id="ARBA00004651"/>
    </source>
</evidence>
<name>A0A1C7PEF0_9BACT</name>
<organism evidence="7 8">
    <name type="scientific">Akkermansia glycaniphila</name>
    <dbReference type="NCBI Taxonomy" id="1679444"/>
    <lineage>
        <taxon>Bacteria</taxon>
        <taxon>Pseudomonadati</taxon>
        <taxon>Verrucomicrobiota</taxon>
        <taxon>Verrucomicrobiia</taxon>
        <taxon>Verrucomicrobiales</taxon>
        <taxon>Akkermansiaceae</taxon>
        <taxon>Akkermansia</taxon>
    </lineage>
</organism>
<dbReference type="STRING" id="1679444.PYTT_0152"/>
<feature type="transmembrane region" description="Helical" evidence="6">
    <location>
        <begin position="412"/>
        <end position="433"/>
    </location>
</feature>
<keyword evidence="4 6" id="KW-1133">Transmembrane helix</keyword>
<dbReference type="PANTHER" id="PTHR33529:SF2">
    <property type="entry name" value="LIPOPOLYSACCHARIDE EXPORT SYSTEM PERMEASE PROTEIN LPTG"/>
    <property type="match status" value="1"/>
</dbReference>
<comment type="subcellular location">
    <subcellularLocation>
        <location evidence="1">Cell membrane</location>
        <topology evidence="1">Multi-pass membrane protein</topology>
    </subcellularLocation>
</comment>
<dbReference type="InterPro" id="IPR005495">
    <property type="entry name" value="LptG/LptF_permease"/>
</dbReference>
<keyword evidence="5 6" id="KW-0472">Membrane</keyword>
<dbReference type="Pfam" id="PF03739">
    <property type="entry name" value="LptF_LptG"/>
    <property type="match status" value="1"/>
</dbReference>
<feature type="transmembrane region" description="Helical" evidence="6">
    <location>
        <begin position="51"/>
        <end position="71"/>
    </location>
</feature>
<evidence type="ECO:0000256" key="4">
    <source>
        <dbReference type="ARBA" id="ARBA00022989"/>
    </source>
</evidence>
<sequence length="455" mass="51589">MIRLIRKFIPALVLFILGSLLAAYLVPKEWAQMIWEIPGSPDAYPLAQKMRPYLLLAGCYLPAFGAIVYGFMGTMDRYISRCFISSFLLCTAILTLIWLLADFTDNMERFRNNFDDPLTGAGIFYGTQLPMVLNLILPYTLLMGTMWALSKLSGSSEITGMLQSGRSLIRLCIPIFFYSLLVAAFYGICTYQWAPGASMYRQVMIRGNNTKNKNQDESKQLIYKNETDNRIWCIGDAPDIMHPGDPLRNVTVEQFSTPGKLAYKLFADEAVWDSKKSLWTFRNAIFRRHTDTDDIPVFDPEPEHSITRDYPEKPFQLITPKQRIDTLGTPAILESLDSHSNSRDVRFNLRTELHTRTAKIFTCLILVAIAIPSAITFQRRTPMKGIGIAILLAALLLVIYEGTTTLGSSGYLPAWLAAWLPNIVYTGIAIHLYSTQLAHRSILECLRSKWEARKH</sequence>
<evidence type="ECO:0000256" key="5">
    <source>
        <dbReference type="ARBA" id="ARBA00023136"/>
    </source>
</evidence>
<dbReference type="GO" id="GO:0015920">
    <property type="term" value="P:lipopolysaccharide transport"/>
    <property type="evidence" value="ECO:0007669"/>
    <property type="project" value="TreeGrafter"/>
</dbReference>
<keyword evidence="3 6" id="KW-0812">Transmembrane</keyword>
<gene>
    <name evidence="7" type="ORF">PYTT_0152</name>
</gene>
<dbReference type="KEGG" id="agl:PYTT_0152"/>
<proteinExistence type="predicted"/>
<evidence type="ECO:0000256" key="3">
    <source>
        <dbReference type="ARBA" id="ARBA00022692"/>
    </source>
</evidence>
<feature type="transmembrane region" description="Helical" evidence="6">
    <location>
        <begin position="358"/>
        <end position="377"/>
    </location>
</feature>
<feature type="transmembrane region" description="Helical" evidence="6">
    <location>
        <begin position="171"/>
        <end position="194"/>
    </location>
</feature>
<feature type="transmembrane region" description="Helical" evidence="6">
    <location>
        <begin position="131"/>
        <end position="150"/>
    </location>
</feature>
<accession>A0A1C7PEF0</accession>
<evidence type="ECO:0000256" key="6">
    <source>
        <dbReference type="SAM" id="Phobius"/>
    </source>
</evidence>
<dbReference type="Proteomes" id="UP000176204">
    <property type="component" value="Chromosome I"/>
</dbReference>
<keyword evidence="2" id="KW-1003">Cell membrane</keyword>
<protein>
    <submittedName>
        <fullName evidence="7">Predicted permease yjgp/yjgq family</fullName>
    </submittedName>
</protein>
<evidence type="ECO:0000313" key="8">
    <source>
        <dbReference type="Proteomes" id="UP000176204"/>
    </source>
</evidence>
<dbReference type="PANTHER" id="PTHR33529">
    <property type="entry name" value="SLR0882 PROTEIN-RELATED"/>
    <property type="match status" value="1"/>
</dbReference>
<feature type="transmembrane region" description="Helical" evidence="6">
    <location>
        <begin position="83"/>
        <end position="101"/>
    </location>
</feature>
<dbReference type="GO" id="GO:0043190">
    <property type="term" value="C:ATP-binding cassette (ABC) transporter complex"/>
    <property type="evidence" value="ECO:0007669"/>
    <property type="project" value="TreeGrafter"/>
</dbReference>
<evidence type="ECO:0000313" key="7">
    <source>
        <dbReference type="EMBL" id="SEH71133.1"/>
    </source>
</evidence>
<reference evidence="8" key="1">
    <citation type="submission" date="2016-09" db="EMBL/GenBank/DDBJ databases">
        <authorList>
            <person name="Koehorst J."/>
        </authorList>
    </citation>
    <scope>NUCLEOTIDE SEQUENCE [LARGE SCALE GENOMIC DNA]</scope>
</reference>
<keyword evidence="8" id="KW-1185">Reference proteome</keyword>